<dbReference type="Proteomes" id="UP000051952">
    <property type="component" value="Unassembled WGS sequence"/>
</dbReference>
<feature type="compositionally biased region" description="Low complexity" evidence="1">
    <location>
        <begin position="48"/>
        <end position="61"/>
    </location>
</feature>
<dbReference type="AlphaFoldDB" id="A0A0S4IHZ9"/>
<dbReference type="PANTHER" id="PTHR33741:SF5">
    <property type="entry name" value="TRANSMEMBRANE PROTEIN DDB_G0269096-RELATED"/>
    <property type="match status" value="1"/>
</dbReference>
<sequence length="263" mass="27965">MNQHRPRSTSMSSRRGASPMRHPATAVVVAGDATSTAAPYGDDGGRKLPLQDSQSSSPSPDTVVSKAQQWWATYLTRLKGEGRVAPSIRPVASIDPLVTVFLSGGTLFILVAIQVWGFSRHSIGLSSMITAFGASSGMVFGATQVHASQPRGVIGGFLIGGIFGITSNNIFRHAPQQDIAMALGAALSVACALTVMKVTSLIHPPGCSAAIFSAYLMSYNQEFQDEGYIFLVTPLLLGALVLVVCGWLGNNAFPWRKHYPSEW</sequence>
<gene>
    <name evidence="4" type="ORF">BSAL_03350</name>
</gene>
<keyword evidence="2" id="KW-0812">Transmembrane</keyword>
<dbReference type="Pfam" id="PF04982">
    <property type="entry name" value="TM_HPP"/>
    <property type="match status" value="1"/>
</dbReference>
<reference evidence="5" key="1">
    <citation type="submission" date="2015-09" db="EMBL/GenBank/DDBJ databases">
        <authorList>
            <consortium name="Pathogen Informatics"/>
        </authorList>
    </citation>
    <scope>NUCLEOTIDE SEQUENCE [LARGE SCALE GENOMIC DNA]</scope>
    <source>
        <strain evidence="5">Lake Konstanz</strain>
    </source>
</reference>
<feature type="domain" description="HPP transmembrane region" evidence="3">
    <location>
        <begin position="106"/>
        <end position="260"/>
    </location>
</feature>
<keyword evidence="2" id="KW-0472">Membrane</keyword>
<dbReference type="VEuPathDB" id="TriTrypDB:BSAL_03350"/>
<name>A0A0S4IHZ9_BODSA</name>
<evidence type="ECO:0000313" key="5">
    <source>
        <dbReference type="Proteomes" id="UP000051952"/>
    </source>
</evidence>
<keyword evidence="5" id="KW-1185">Reference proteome</keyword>
<evidence type="ECO:0000259" key="3">
    <source>
        <dbReference type="Pfam" id="PF04982"/>
    </source>
</evidence>
<evidence type="ECO:0000256" key="1">
    <source>
        <dbReference type="SAM" id="MobiDB-lite"/>
    </source>
</evidence>
<dbReference type="InterPro" id="IPR058581">
    <property type="entry name" value="TM_HPP"/>
</dbReference>
<feature type="transmembrane region" description="Helical" evidence="2">
    <location>
        <begin position="153"/>
        <end position="171"/>
    </location>
</feature>
<dbReference type="PANTHER" id="PTHR33741">
    <property type="entry name" value="TRANSMEMBRANE PROTEIN DDB_G0269096-RELATED"/>
    <property type="match status" value="1"/>
</dbReference>
<feature type="region of interest" description="Disordered" evidence="1">
    <location>
        <begin position="1"/>
        <end position="63"/>
    </location>
</feature>
<keyword evidence="2" id="KW-1133">Transmembrane helix</keyword>
<proteinExistence type="predicted"/>
<feature type="transmembrane region" description="Helical" evidence="2">
    <location>
        <begin position="97"/>
        <end position="118"/>
    </location>
</feature>
<protein>
    <submittedName>
        <fullName evidence="4">Integral membrane protein, putative</fullName>
    </submittedName>
</protein>
<feature type="transmembrane region" description="Helical" evidence="2">
    <location>
        <begin position="125"/>
        <end position="147"/>
    </location>
</feature>
<feature type="transmembrane region" description="Helical" evidence="2">
    <location>
        <begin position="178"/>
        <end position="196"/>
    </location>
</feature>
<feature type="transmembrane region" description="Helical" evidence="2">
    <location>
        <begin position="227"/>
        <end position="249"/>
    </location>
</feature>
<dbReference type="InterPro" id="IPR007065">
    <property type="entry name" value="HPP"/>
</dbReference>
<dbReference type="EMBL" id="CYKH01000081">
    <property type="protein sequence ID" value="CUE70186.1"/>
    <property type="molecule type" value="Genomic_DNA"/>
</dbReference>
<evidence type="ECO:0000313" key="4">
    <source>
        <dbReference type="EMBL" id="CUE70186.1"/>
    </source>
</evidence>
<evidence type="ECO:0000256" key="2">
    <source>
        <dbReference type="SAM" id="Phobius"/>
    </source>
</evidence>
<organism evidence="4 5">
    <name type="scientific">Bodo saltans</name>
    <name type="common">Flagellated protozoan</name>
    <dbReference type="NCBI Taxonomy" id="75058"/>
    <lineage>
        <taxon>Eukaryota</taxon>
        <taxon>Discoba</taxon>
        <taxon>Euglenozoa</taxon>
        <taxon>Kinetoplastea</taxon>
        <taxon>Metakinetoplastina</taxon>
        <taxon>Eubodonida</taxon>
        <taxon>Bodonidae</taxon>
        <taxon>Bodo</taxon>
    </lineage>
</organism>
<accession>A0A0S4IHZ9</accession>
<dbReference type="OMA" id="MAMEAIG"/>